<dbReference type="AlphaFoldDB" id="A0A498J969"/>
<protein>
    <submittedName>
        <fullName evidence="1">Uncharacterized protein</fullName>
    </submittedName>
</protein>
<evidence type="ECO:0000313" key="1">
    <source>
        <dbReference type="EMBL" id="RXH91696.1"/>
    </source>
</evidence>
<accession>A0A498J969</accession>
<proteinExistence type="predicted"/>
<comment type="caution">
    <text evidence="1">The sequence shown here is derived from an EMBL/GenBank/DDBJ whole genome shotgun (WGS) entry which is preliminary data.</text>
</comment>
<dbReference type="Proteomes" id="UP000290289">
    <property type="component" value="Chromosome 8"/>
</dbReference>
<sequence>MKAGLTHFLFRGSEMKKEEKAECITRTRGWLLHYRFHRNVYCKVIQTCLKSSVEVRTIFLRKMLSND</sequence>
<reference evidence="1 2" key="1">
    <citation type="submission" date="2018-10" db="EMBL/GenBank/DDBJ databases">
        <title>A high-quality apple genome assembly.</title>
        <authorList>
            <person name="Hu J."/>
        </authorList>
    </citation>
    <scope>NUCLEOTIDE SEQUENCE [LARGE SCALE GENOMIC DNA]</scope>
    <source>
        <strain evidence="2">cv. HFTH1</strain>
        <tissue evidence="1">Young leaf</tissue>
    </source>
</reference>
<gene>
    <name evidence="1" type="ORF">DVH24_020719</name>
</gene>
<keyword evidence="2" id="KW-1185">Reference proteome</keyword>
<evidence type="ECO:0000313" key="2">
    <source>
        <dbReference type="Proteomes" id="UP000290289"/>
    </source>
</evidence>
<name>A0A498J969_MALDO</name>
<dbReference type="EMBL" id="RDQH01000334">
    <property type="protein sequence ID" value="RXH91696.1"/>
    <property type="molecule type" value="Genomic_DNA"/>
</dbReference>
<organism evidence="1 2">
    <name type="scientific">Malus domestica</name>
    <name type="common">Apple</name>
    <name type="synonym">Pyrus malus</name>
    <dbReference type="NCBI Taxonomy" id="3750"/>
    <lineage>
        <taxon>Eukaryota</taxon>
        <taxon>Viridiplantae</taxon>
        <taxon>Streptophyta</taxon>
        <taxon>Embryophyta</taxon>
        <taxon>Tracheophyta</taxon>
        <taxon>Spermatophyta</taxon>
        <taxon>Magnoliopsida</taxon>
        <taxon>eudicotyledons</taxon>
        <taxon>Gunneridae</taxon>
        <taxon>Pentapetalae</taxon>
        <taxon>rosids</taxon>
        <taxon>fabids</taxon>
        <taxon>Rosales</taxon>
        <taxon>Rosaceae</taxon>
        <taxon>Amygdaloideae</taxon>
        <taxon>Maleae</taxon>
        <taxon>Malus</taxon>
    </lineage>
</organism>